<reference evidence="2 3" key="1">
    <citation type="submission" date="2016-09" db="EMBL/GenBank/DDBJ databases">
        <title>Draft genome sequence of the soil isolate, Lysinibacillus fusiformis M5, a potential hypoxanthine producer.</title>
        <authorList>
            <person name="Gallegos-Monterrosa R."/>
            <person name="Maroti G."/>
            <person name="Balint B."/>
            <person name="Kovacs A.T."/>
        </authorList>
    </citation>
    <scope>NUCLEOTIDE SEQUENCE [LARGE SCALE GENOMIC DNA]</scope>
    <source>
        <strain evidence="2 3">M5</strain>
    </source>
</reference>
<accession>A0A1E4QZ92</accession>
<organism evidence="2 3">
    <name type="scientific">Lysinibacillus fusiformis</name>
    <dbReference type="NCBI Taxonomy" id="28031"/>
    <lineage>
        <taxon>Bacteria</taxon>
        <taxon>Bacillati</taxon>
        <taxon>Bacillota</taxon>
        <taxon>Bacilli</taxon>
        <taxon>Bacillales</taxon>
        <taxon>Bacillaceae</taxon>
        <taxon>Lysinibacillus</taxon>
    </lineage>
</organism>
<dbReference type="Proteomes" id="UP000094784">
    <property type="component" value="Unassembled WGS sequence"/>
</dbReference>
<evidence type="ECO:0000259" key="1">
    <source>
        <dbReference type="Pfam" id="PF10593"/>
    </source>
</evidence>
<evidence type="ECO:0000313" key="2">
    <source>
        <dbReference type="EMBL" id="ODV53532.1"/>
    </source>
</evidence>
<feature type="domain" description="Putative endonuclease Z1" evidence="1">
    <location>
        <begin position="374"/>
        <end position="606"/>
    </location>
</feature>
<comment type="caution">
    <text evidence="2">The sequence shown here is derived from an EMBL/GenBank/DDBJ whole genome shotgun (WGS) entry which is preliminary data.</text>
</comment>
<dbReference type="REBASE" id="172337">
    <property type="entry name" value="LfuM5ORF22515P"/>
</dbReference>
<protein>
    <recommendedName>
        <fullName evidence="1">Putative endonuclease Z1 domain-containing protein</fullName>
    </recommendedName>
</protein>
<sequence>MAMNAAKMKIKKKHLDLTADKLEEWLLEIYDTHVQEIIIKPTSVIRASKDSAWEDGELEFSYYWYRYSKYLEEIKHWPIDTIRSIDTTTNEILKSIGNPNKQTEFDYRGLVLGYVQSGKTANFTGLINKAYDVGYKLVIVLAGMHNDLRSQTQLRLEKEVVGVIDKVTKVATGVASISNKGELVQTWTDVENDISIKAKDQRHNLNVPNLMVVKKNKDVLETLNTVIEACCNLSADYRNVPVLVIDDEADQASVDTADSNEKPKTINSLIRRLLNQFNRKSYVGYTATPFANLLIDSRTTDEEVQEDLYPKDFIVALPKPDGYCGPEEYFNVTGYEEDDDKPQYIRHLNQDDLDLFNNIKNKEHAELINYVPYSMKQAIQSFIIATAVRNLRNQEKEHNSMLIHASHLTDIQLELKKVVEAYFEEFSNTILYASTDETINQLQNLYIKDFVQVQKTFNDKNTEHCYPVLEWVEVYKEIRKVLGKIDILAINGDSKDILDYDSRKENGWNVIAIGGNKLSRGLTLDGLTVSYYYRGTSMYDSLLQMGRWFGFRNGYMDLCRIYTSQQIASNFEHLAEVMVEVRKEFDWLAKHEILTPYDYAVSVLGHDYMDITSPAKMKTAEFLHYLGGKKPQTRLFSKDLDFYKTNMDITIKLIESIKNFTPCTVGDTKYYVAKNVSVQNILQFLKTYKTDPNATKVVSNKIFDYIQKQISRGEYLNFNIVVVDATKKSLNRSEVRKANASGKNIKEFSVNLGDIQIENAVLRRINPEENHTNDYSIDLGAITSGKHFLIDLENEQIRDNANPLLIIYPLHPQIPAFDELEYDFNENFVPIGIAFDFPRVYKENLKGEIVEARQKYVKNKTVFDEKENKE</sequence>
<gene>
    <name evidence="2" type="ORF">BG258_22505</name>
</gene>
<dbReference type="EMBL" id="MECQ01000006">
    <property type="protein sequence ID" value="ODV53532.1"/>
    <property type="molecule type" value="Genomic_DNA"/>
</dbReference>
<dbReference type="Pfam" id="PF10593">
    <property type="entry name" value="Z1"/>
    <property type="match status" value="1"/>
</dbReference>
<evidence type="ECO:0000313" key="3">
    <source>
        <dbReference type="Proteomes" id="UP000094784"/>
    </source>
</evidence>
<proteinExistence type="predicted"/>
<name>A0A1E4QZ92_9BACI</name>
<dbReference type="AlphaFoldDB" id="A0A1E4QZ92"/>
<dbReference type="InterPro" id="IPR018310">
    <property type="entry name" value="Put_endonuclease_Z1-dom"/>
</dbReference>